<dbReference type="InterPro" id="IPR041657">
    <property type="entry name" value="HTH_17"/>
</dbReference>
<sequence length="95" mass="10655">MCTMANAWMEGVVVADALDRLFEGLPERLSVDDLTKVLGLADRTVTYRWLRDGIVPAIKLGKSWLILRDDIKEHLRAHYNIPHPTDGDGASPTQQ</sequence>
<dbReference type="AlphaFoldDB" id="A0A6N8GP39"/>
<dbReference type="Proteomes" id="UP000436989">
    <property type="component" value="Unassembled WGS sequence"/>
</dbReference>
<accession>A0A6N8GP39</accession>
<name>A0A6N8GP39_9MICC</name>
<organism evidence="2 3">
    <name type="scientific">Kocuria sediminis</name>
    <dbReference type="NCBI Taxonomy" id="1038857"/>
    <lineage>
        <taxon>Bacteria</taxon>
        <taxon>Bacillati</taxon>
        <taxon>Actinomycetota</taxon>
        <taxon>Actinomycetes</taxon>
        <taxon>Micrococcales</taxon>
        <taxon>Micrococcaceae</taxon>
        <taxon>Kocuria</taxon>
    </lineage>
</organism>
<comment type="caution">
    <text evidence="2">The sequence shown here is derived from an EMBL/GenBank/DDBJ whole genome shotgun (WGS) entry which is preliminary data.</text>
</comment>
<keyword evidence="3" id="KW-1185">Reference proteome</keyword>
<dbReference type="NCBIfam" id="TIGR01764">
    <property type="entry name" value="excise"/>
    <property type="match status" value="1"/>
</dbReference>
<evidence type="ECO:0000313" key="2">
    <source>
        <dbReference type="EMBL" id="MUN64668.1"/>
    </source>
</evidence>
<feature type="domain" description="Helix-turn-helix" evidence="1">
    <location>
        <begin position="29"/>
        <end position="78"/>
    </location>
</feature>
<evidence type="ECO:0000313" key="3">
    <source>
        <dbReference type="Proteomes" id="UP000436989"/>
    </source>
</evidence>
<dbReference type="EMBL" id="WOGU01000017">
    <property type="protein sequence ID" value="MUN64668.1"/>
    <property type="molecule type" value="Genomic_DNA"/>
</dbReference>
<dbReference type="InterPro" id="IPR010093">
    <property type="entry name" value="SinI_DNA-bd"/>
</dbReference>
<proteinExistence type="predicted"/>
<evidence type="ECO:0000259" key="1">
    <source>
        <dbReference type="Pfam" id="PF12728"/>
    </source>
</evidence>
<reference evidence="2 3" key="1">
    <citation type="submission" date="2019-12" db="EMBL/GenBank/DDBJ databases">
        <authorList>
            <person name="Shi Y."/>
        </authorList>
    </citation>
    <scope>NUCLEOTIDE SEQUENCE [LARGE SCALE GENOMIC DNA]</scope>
    <source>
        <strain evidence="2 3">JCM 17929</strain>
    </source>
</reference>
<dbReference type="GO" id="GO:0003677">
    <property type="term" value="F:DNA binding"/>
    <property type="evidence" value="ECO:0007669"/>
    <property type="project" value="InterPro"/>
</dbReference>
<gene>
    <name evidence="2" type="ORF">GMA12_16220</name>
</gene>
<protein>
    <submittedName>
        <fullName evidence="2">Helix-turn-helix domain-containing protein</fullName>
    </submittedName>
</protein>
<dbReference type="Pfam" id="PF12728">
    <property type="entry name" value="HTH_17"/>
    <property type="match status" value="1"/>
</dbReference>